<reference evidence="1 2" key="1">
    <citation type="submission" date="2018-03" db="EMBL/GenBank/DDBJ databases">
        <title>Whole genome analyses suggest that Burkholderia sensu lato contains two further novel genera in the rhizoxinica-symbiotica group Mycetohabitans gen. nov., and Trinickia gen. nov.: implications for the evolution of diazotrophy and nodulation in the Burkholderiaceae.</title>
        <authorList>
            <person name="Estrada De Los Santos P."/>
            <person name="Palmer M."/>
            <person name="Chavez-Ramirez B."/>
            <person name="Steenkamp E.T."/>
            <person name="Hirsch A.M."/>
            <person name="Manyaka P."/>
            <person name="Maluk M."/>
            <person name="Lafos M."/>
            <person name="Crook M."/>
            <person name="Gross E."/>
            <person name="Simon M.F."/>
            <person name="Bueno Dos Reis Junior F."/>
            <person name="Poole P.S."/>
            <person name="Venter S.N."/>
            <person name="James E.K."/>
        </authorList>
    </citation>
    <scope>NUCLEOTIDE SEQUENCE [LARGE SCALE GENOMIC DNA]</scope>
    <source>
        <strain evidence="1 2">JPY-366</strain>
    </source>
</reference>
<comment type="caution">
    <text evidence="1">The sequence shown here is derived from an EMBL/GenBank/DDBJ whole genome shotgun (WGS) entry which is preliminary data.</text>
</comment>
<evidence type="ECO:0000313" key="1">
    <source>
        <dbReference type="EMBL" id="PTB19837.1"/>
    </source>
</evidence>
<protein>
    <submittedName>
        <fullName evidence="1">Uncharacterized protein</fullName>
    </submittedName>
</protein>
<dbReference type="AlphaFoldDB" id="A0A2T3XTN0"/>
<sequence length="65" mass="7931">MEGTREKRHFGARESRVRVRLAWPQCWNDRYRYDDAGEDVRIENIDRKLAQSQQRAETLPIRRPF</sequence>
<organism evidence="1 2">
    <name type="scientific">Trinickia symbiotica</name>
    <dbReference type="NCBI Taxonomy" id="863227"/>
    <lineage>
        <taxon>Bacteria</taxon>
        <taxon>Pseudomonadati</taxon>
        <taxon>Pseudomonadota</taxon>
        <taxon>Betaproteobacteria</taxon>
        <taxon>Burkholderiales</taxon>
        <taxon>Burkholderiaceae</taxon>
        <taxon>Trinickia</taxon>
    </lineage>
</organism>
<dbReference type="Proteomes" id="UP000240638">
    <property type="component" value="Unassembled WGS sequence"/>
</dbReference>
<proteinExistence type="predicted"/>
<gene>
    <name evidence="1" type="ORF">C9I57_15690</name>
</gene>
<accession>A0A2T3XTN0</accession>
<evidence type="ECO:0000313" key="2">
    <source>
        <dbReference type="Proteomes" id="UP000240638"/>
    </source>
</evidence>
<name>A0A2T3XTN0_9BURK</name>
<dbReference type="EMBL" id="PYUC01000007">
    <property type="protein sequence ID" value="PTB19837.1"/>
    <property type="molecule type" value="Genomic_DNA"/>
</dbReference>